<dbReference type="EMBL" id="LSRX01001943">
    <property type="protein sequence ID" value="OLP76719.1"/>
    <property type="molecule type" value="Genomic_DNA"/>
</dbReference>
<feature type="compositionally biased region" description="Basic and acidic residues" evidence="1">
    <location>
        <begin position="219"/>
        <end position="236"/>
    </location>
</feature>
<protein>
    <submittedName>
        <fullName evidence="2">Uncharacterized protein</fullName>
    </submittedName>
</protein>
<comment type="caution">
    <text evidence="2">The sequence shown here is derived from an EMBL/GenBank/DDBJ whole genome shotgun (WGS) entry which is preliminary data.</text>
</comment>
<gene>
    <name evidence="2" type="ORF">AK812_SmicGene43307</name>
</gene>
<dbReference type="Proteomes" id="UP000186817">
    <property type="component" value="Unassembled WGS sequence"/>
</dbReference>
<accession>A0A1Q9C1C9</accession>
<feature type="region of interest" description="Disordered" evidence="1">
    <location>
        <begin position="197"/>
        <end position="246"/>
    </location>
</feature>
<organism evidence="2 3">
    <name type="scientific">Symbiodinium microadriaticum</name>
    <name type="common">Dinoflagellate</name>
    <name type="synonym">Zooxanthella microadriatica</name>
    <dbReference type="NCBI Taxonomy" id="2951"/>
    <lineage>
        <taxon>Eukaryota</taxon>
        <taxon>Sar</taxon>
        <taxon>Alveolata</taxon>
        <taxon>Dinophyceae</taxon>
        <taxon>Suessiales</taxon>
        <taxon>Symbiodiniaceae</taxon>
        <taxon>Symbiodinium</taxon>
    </lineage>
</organism>
<keyword evidence="3" id="KW-1185">Reference proteome</keyword>
<proteinExistence type="predicted"/>
<evidence type="ECO:0000256" key="1">
    <source>
        <dbReference type="SAM" id="MobiDB-lite"/>
    </source>
</evidence>
<feature type="compositionally biased region" description="Polar residues" evidence="1">
    <location>
        <begin position="197"/>
        <end position="212"/>
    </location>
</feature>
<evidence type="ECO:0000313" key="2">
    <source>
        <dbReference type="EMBL" id="OLP76719.1"/>
    </source>
</evidence>
<sequence length="269" mass="29066">MLGVLWSPELQLKKPHQPAQDNHDIGAFATEASLSARKPLASRPNEEAGAWDSGKLASETACVWMQELLAALPPHEAAGQAAVGHWTIGHGDEIGFAPWKAILGGTFLDVDKTHGFEPPELEYLAAAGEASVDCDGKKLTAQDDMADLLHDPRSRAATVAINEALQMHALGHKLLFTRGSKKLQQCHAAFFRGFSSQHGTMPPTSHENSVHTVDSKTPIGDREIVASRPDEAHEPENTLSGEDEVPDWLDSMESSMELIVDTQNMLISG</sequence>
<evidence type="ECO:0000313" key="3">
    <source>
        <dbReference type="Proteomes" id="UP000186817"/>
    </source>
</evidence>
<reference evidence="2 3" key="1">
    <citation type="submission" date="2016-02" db="EMBL/GenBank/DDBJ databases">
        <title>Genome analysis of coral dinoflagellate symbionts highlights evolutionary adaptations to a symbiotic lifestyle.</title>
        <authorList>
            <person name="Aranda M."/>
            <person name="Li Y."/>
            <person name="Liew Y.J."/>
            <person name="Baumgarten S."/>
            <person name="Simakov O."/>
            <person name="Wilson M."/>
            <person name="Piel J."/>
            <person name="Ashoor H."/>
            <person name="Bougouffa S."/>
            <person name="Bajic V.B."/>
            <person name="Ryu T."/>
            <person name="Ravasi T."/>
            <person name="Bayer T."/>
            <person name="Micklem G."/>
            <person name="Kim H."/>
            <person name="Bhak J."/>
            <person name="Lajeunesse T.C."/>
            <person name="Voolstra C.R."/>
        </authorList>
    </citation>
    <scope>NUCLEOTIDE SEQUENCE [LARGE SCALE GENOMIC DNA]</scope>
    <source>
        <strain evidence="2 3">CCMP2467</strain>
    </source>
</reference>
<name>A0A1Q9C1C9_SYMMI</name>
<dbReference type="AlphaFoldDB" id="A0A1Q9C1C9"/>